<organism evidence="2 3">
    <name type="scientific">Schizopora paradoxa</name>
    <dbReference type="NCBI Taxonomy" id="27342"/>
    <lineage>
        <taxon>Eukaryota</taxon>
        <taxon>Fungi</taxon>
        <taxon>Dikarya</taxon>
        <taxon>Basidiomycota</taxon>
        <taxon>Agaricomycotina</taxon>
        <taxon>Agaricomycetes</taxon>
        <taxon>Hymenochaetales</taxon>
        <taxon>Schizoporaceae</taxon>
        <taxon>Schizopora</taxon>
    </lineage>
</organism>
<feature type="region of interest" description="Disordered" evidence="1">
    <location>
        <begin position="169"/>
        <end position="247"/>
    </location>
</feature>
<sequence length="328" mass="36324">MSGQSTVDEDNHSDEIVAKLDSFSLQVIDDAFDNAVGWHSNERPGKRRRITRSSTKPKVDIDTQGGFVVEDVDMEVDTGGGFIPEPSGEEEETTVDEQPHPEMIPLSLVPTALASLGLPADDEEIMEVFRNASSGWSNSRKKGSEAEGSASVSRRDWRAVCAVLLPNGIPNEGRRADFSDDDHDDDLDFSDVQGGEESDLTEEEEYQPTTKRPSESRSMKRKSKGKSRMDSPLSSDEEDANKPLSPRQKLECRTAFALFFPDLDSKSTELDKRRLTIKDVARCAGSLKEKLTAEDIIEMLRMFSSDASNSPSINLSDFERIMVAVKLV</sequence>
<feature type="region of interest" description="Disordered" evidence="1">
    <location>
        <begin position="78"/>
        <end position="98"/>
    </location>
</feature>
<gene>
    <name evidence="2" type="ORF">SCHPADRAFT_915440</name>
</gene>
<evidence type="ECO:0000256" key="1">
    <source>
        <dbReference type="SAM" id="MobiDB-lite"/>
    </source>
</evidence>
<feature type="region of interest" description="Disordered" evidence="1">
    <location>
        <begin position="39"/>
        <end position="65"/>
    </location>
</feature>
<keyword evidence="3" id="KW-1185">Reference proteome</keyword>
<dbReference type="InParanoid" id="A0A0H2RM50"/>
<accession>A0A0H2RM50</accession>
<proteinExistence type="predicted"/>
<dbReference type="OrthoDB" id="2530165at2759"/>
<dbReference type="Proteomes" id="UP000053477">
    <property type="component" value="Unassembled WGS sequence"/>
</dbReference>
<name>A0A0H2RM50_9AGAM</name>
<evidence type="ECO:0000313" key="3">
    <source>
        <dbReference type="Proteomes" id="UP000053477"/>
    </source>
</evidence>
<protein>
    <recommendedName>
        <fullName evidence="4">EF-hand domain-containing protein</fullName>
    </recommendedName>
</protein>
<dbReference type="Gene3D" id="1.10.238.10">
    <property type="entry name" value="EF-hand"/>
    <property type="match status" value="1"/>
</dbReference>
<feature type="compositionally biased region" description="Acidic residues" evidence="1">
    <location>
        <begin position="179"/>
        <end position="206"/>
    </location>
</feature>
<dbReference type="EMBL" id="KQ085968">
    <property type="protein sequence ID" value="KLO12949.1"/>
    <property type="molecule type" value="Genomic_DNA"/>
</dbReference>
<evidence type="ECO:0008006" key="4">
    <source>
        <dbReference type="Google" id="ProtNLM"/>
    </source>
</evidence>
<dbReference type="AlphaFoldDB" id="A0A0H2RM50"/>
<evidence type="ECO:0000313" key="2">
    <source>
        <dbReference type="EMBL" id="KLO12949.1"/>
    </source>
</evidence>
<reference evidence="2 3" key="1">
    <citation type="submission" date="2015-04" db="EMBL/GenBank/DDBJ databases">
        <title>Complete genome sequence of Schizopora paradoxa KUC8140, a cosmopolitan wood degrader in East Asia.</title>
        <authorList>
            <consortium name="DOE Joint Genome Institute"/>
            <person name="Min B."/>
            <person name="Park H."/>
            <person name="Jang Y."/>
            <person name="Kim J.-J."/>
            <person name="Kim K.H."/>
            <person name="Pangilinan J."/>
            <person name="Lipzen A."/>
            <person name="Riley R."/>
            <person name="Grigoriev I.V."/>
            <person name="Spatafora J.W."/>
            <person name="Choi I.-G."/>
        </authorList>
    </citation>
    <scope>NUCLEOTIDE SEQUENCE [LARGE SCALE GENOMIC DNA]</scope>
    <source>
        <strain evidence="2 3">KUC8140</strain>
    </source>
</reference>